<evidence type="ECO:0000313" key="1">
    <source>
        <dbReference type="EMBL" id="KGP62680.1"/>
    </source>
</evidence>
<proteinExistence type="predicted"/>
<evidence type="ECO:0000313" key="2">
    <source>
        <dbReference type="Proteomes" id="UP000054422"/>
    </source>
</evidence>
<gene>
    <name evidence="1" type="ORF">EP47_02520</name>
</gene>
<sequence>MIILYVPFERQESGDLSRSVDLWKEKHQNLFAEAIFIIFHKQPLPQLNFQEEIRLYICAHGTEDGDLVYNSSNYHSNIKSISIPTLSERFNYDFLYLAPRIQQIHLYCCGNEDKNMRLAALFQSNLLRKEYSTIHFYKGNIEIPKKNYFLNSYVDNSQKHLPVIEELEVEEKYFPKTFDLSFFKQERILFGIDKRKRQREERLMAMRGIKEMMEIEICSNIEVRPGS</sequence>
<dbReference type="RefSeq" id="WP_035890710.1">
    <property type="nucleotide sequence ID" value="NZ_JNCF01000047.1"/>
</dbReference>
<evidence type="ECO:0008006" key="3">
    <source>
        <dbReference type="Google" id="ProtNLM"/>
    </source>
</evidence>
<organism evidence="1 2">
    <name type="scientific">Legionella norrlandica</name>
    <dbReference type="NCBI Taxonomy" id="1498499"/>
    <lineage>
        <taxon>Bacteria</taxon>
        <taxon>Pseudomonadati</taxon>
        <taxon>Pseudomonadota</taxon>
        <taxon>Gammaproteobacteria</taxon>
        <taxon>Legionellales</taxon>
        <taxon>Legionellaceae</taxon>
        <taxon>Legionella</taxon>
    </lineage>
</organism>
<reference evidence="1 2" key="1">
    <citation type="submission" date="2014-05" db="EMBL/GenBank/DDBJ databases">
        <authorList>
            <person name="Rizzardi K."/>
            <person name="Winiecka-Krusnell J."/>
            <person name="Ramliden M."/>
            <person name="Alm E."/>
            <person name="Andersson S."/>
            <person name="Byfors S."/>
        </authorList>
    </citation>
    <scope>NUCLEOTIDE SEQUENCE [LARGE SCALE GENOMIC DNA]</scope>
    <source>
        <strain evidence="1 2">LEGN</strain>
    </source>
</reference>
<comment type="caution">
    <text evidence="1">The sequence shown here is derived from an EMBL/GenBank/DDBJ whole genome shotgun (WGS) entry which is preliminary data.</text>
</comment>
<protein>
    <recommendedName>
        <fullName evidence="3">RNA binding protein (Contains ribosomal protein S1 domain)</fullName>
    </recommendedName>
</protein>
<accession>A0A0A2SNF3</accession>
<keyword evidence="2" id="KW-1185">Reference proteome</keyword>
<dbReference type="Proteomes" id="UP000054422">
    <property type="component" value="Unassembled WGS sequence"/>
</dbReference>
<dbReference type="AlphaFoldDB" id="A0A0A2SNF3"/>
<name>A0A0A2SNF3_9GAMM</name>
<dbReference type="EMBL" id="JNCF01000047">
    <property type="protein sequence ID" value="KGP62680.1"/>
    <property type="molecule type" value="Genomic_DNA"/>
</dbReference>
<dbReference type="OrthoDB" id="5651204at2"/>